<dbReference type="Proteomes" id="UP000654075">
    <property type="component" value="Unassembled WGS sequence"/>
</dbReference>
<organism evidence="3 4">
    <name type="scientific">Polarella glacialis</name>
    <name type="common">Dinoflagellate</name>
    <dbReference type="NCBI Taxonomy" id="89957"/>
    <lineage>
        <taxon>Eukaryota</taxon>
        <taxon>Sar</taxon>
        <taxon>Alveolata</taxon>
        <taxon>Dinophyceae</taxon>
        <taxon>Suessiales</taxon>
        <taxon>Suessiaceae</taxon>
        <taxon>Polarella</taxon>
    </lineage>
</organism>
<dbReference type="InterPro" id="IPR036873">
    <property type="entry name" value="Rhodanese-like_dom_sf"/>
</dbReference>
<evidence type="ECO:0000313" key="4">
    <source>
        <dbReference type="Proteomes" id="UP000654075"/>
    </source>
</evidence>
<proteinExistence type="predicted"/>
<dbReference type="Pfam" id="PF00581">
    <property type="entry name" value="Rhodanese"/>
    <property type="match status" value="1"/>
</dbReference>
<dbReference type="GO" id="GO:0005737">
    <property type="term" value="C:cytoplasm"/>
    <property type="evidence" value="ECO:0007669"/>
    <property type="project" value="TreeGrafter"/>
</dbReference>
<evidence type="ECO:0000259" key="2">
    <source>
        <dbReference type="PROSITE" id="PS50206"/>
    </source>
</evidence>
<dbReference type="Gene3D" id="3.40.250.10">
    <property type="entry name" value="Rhodanese-like domain"/>
    <property type="match status" value="1"/>
</dbReference>
<dbReference type="PANTHER" id="PTHR10828">
    <property type="entry name" value="M-PHASE INDUCER PHOSPHATASE DUAL SPECIFICITY PHOSPHATASE CDC25"/>
    <property type="match status" value="1"/>
</dbReference>
<reference evidence="3" key="1">
    <citation type="submission" date="2021-02" db="EMBL/GenBank/DDBJ databases">
        <authorList>
            <person name="Dougan E. K."/>
            <person name="Rhodes N."/>
            <person name="Thang M."/>
            <person name="Chan C."/>
        </authorList>
    </citation>
    <scope>NUCLEOTIDE SEQUENCE</scope>
</reference>
<keyword evidence="1" id="KW-0472">Membrane</keyword>
<dbReference type="SMART" id="SM00450">
    <property type="entry name" value="RHOD"/>
    <property type="match status" value="1"/>
</dbReference>
<dbReference type="PANTHER" id="PTHR10828:SF38">
    <property type="entry name" value="ARSENICAL-RESISTANCE PROTEIN 2-RELATED"/>
    <property type="match status" value="1"/>
</dbReference>
<evidence type="ECO:0000256" key="1">
    <source>
        <dbReference type="SAM" id="Phobius"/>
    </source>
</evidence>
<accession>A0A813DGT3</accession>
<feature type="transmembrane region" description="Helical" evidence="1">
    <location>
        <begin position="17"/>
        <end position="43"/>
    </location>
</feature>
<dbReference type="GO" id="GO:0005634">
    <property type="term" value="C:nucleus"/>
    <property type="evidence" value="ECO:0007669"/>
    <property type="project" value="TreeGrafter"/>
</dbReference>
<comment type="caution">
    <text evidence="3">The sequence shown here is derived from an EMBL/GenBank/DDBJ whole genome shotgun (WGS) entry which is preliminary data.</text>
</comment>
<keyword evidence="1" id="KW-1133">Transmembrane helix</keyword>
<dbReference type="OrthoDB" id="102559at2759"/>
<name>A0A813DGT3_POLGL</name>
<evidence type="ECO:0000313" key="3">
    <source>
        <dbReference type="EMBL" id="CAE8585428.1"/>
    </source>
</evidence>
<dbReference type="SUPFAM" id="SSF52821">
    <property type="entry name" value="Rhodanese/Cell cycle control phosphatase"/>
    <property type="match status" value="1"/>
</dbReference>
<gene>
    <name evidence="3" type="ORF">PGLA1383_LOCUS4337</name>
</gene>
<dbReference type="PROSITE" id="PS50206">
    <property type="entry name" value="RHODANESE_3"/>
    <property type="match status" value="1"/>
</dbReference>
<dbReference type="AlphaFoldDB" id="A0A813DGT3"/>
<feature type="domain" description="Rhodanese" evidence="2">
    <location>
        <begin position="96"/>
        <end position="203"/>
    </location>
</feature>
<dbReference type="GO" id="GO:0004725">
    <property type="term" value="F:protein tyrosine phosphatase activity"/>
    <property type="evidence" value="ECO:0007669"/>
    <property type="project" value="TreeGrafter"/>
</dbReference>
<feature type="non-terminal residue" evidence="3">
    <location>
        <position position="1"/>
    </location>
</feature>
<dbReference type="InterPro" id="IPR001763">
    <property type="entry name" value="Rhodanese-like_dom"/>
</dbReference>
<dbReference type="EMBL" id="CAJNNV010001630">
    <property type="protein sequence ID" value="CAE8585428.1"/>
    <property type="molecule type" value="Genomic_DNA"/>
</dbReference>
<keyword evidence="1" id="KW-0812">Transmembrane</keyword>
<sequence length="220" mass="24460">AFWLIVHKFALDAIDTFAYIITTAMLLWLASGLLLLGLMVALLRLVLRRFSGSVSYEELHSAKAAEALVAEEEFHRQPLWDGYVDSSELAAWLREAKPGLVVVDVRDFDFARYGCKISGARHAASKLLLQDMSPLRSALTGDEGRTVVFHCMFSQFRGPKCAQEYARLVRGSGEGSGGGAQQKVLVLRGGFVEFHRAFGEAHDKHLLFEALDDTEKKKDE</sequence>
<protein>
    <recommendedName>
        <fullName evidence="2">Rhodanese domain-containing protein</fullName>
    </recommendedName>
</protein>
<keyword evidence="4" id="KW-1185">Reference proteome</keyword>